<protein>
    <submittedName>
        <fullName evidence="1">Uncharacterized protein</fullName>
    </submittedName>
</protein>
<evidence type="ECO:0000313" key="1">
    <source>
        <dbReference type="EMBL" id="MBC1490165.1"/>
    </source>
</evidence>
<dbReference type="EMBL" id="JAASTW010000029">
    <property type="protein sequence ID" value="MBC1490165.1"/>
    <property type="molecule type" value="Genomic_DNA"/>
</dbReference>
<dbReference type="AlphaFoldDB" id="A0A7X0X9N8"/>
<dbReference type="Proteomes" id="UP000561617">
    <property type="component" value="Unassembled WGS sequence"/>
</dbReference>
<dbReference type="RefSeq" id="WP_185390015.1">
    <property type="nucleotide sequence ID" value="NZ_JAASTW010000029.1"/>
</dbReference>
<organism evidence="1 2">
    <name type="scientific">Listeria immobilis</name>
    <dbReference type="NCBI Taxonomy" id="2713502"/>
    <lineage>
        <taxon>Bacteria</taxon>
        <taxon>Bacillati</taxon>
        <taxon>Bacillota</taxon>
        <taxon>Bacilli</taxon>
        <taxon>Bacillales</taxon>
        <taxon>Listeriaceae</taxon>
        <taxon>Listeria</taxon>
    </lineage>
</organism>
<reference evidence="1 2" key="1">
    <citation type="submission" date="2020-03" db="EMBL/GenBank/DDBJ databases">
        <title>Soil Listeria distribution.</title>
        <authorList>
            <person name="Liao J."/>
            <person name="Wiedmann M."/>
        </authorList>
    </citation>
    <scope>NUCLEOTIDE SEQUENCE [LARGE SCALE GENOMIC DNA]</scope>
    <source>
        <strain evidence="1 2">FSL L7-1554</strain>
    </source>
</reference>
<accession>A0A7X0X9N8</accession>
<name>A0A7X0X9N8_9LIST</name>
<sequence length="173" mass="20365">MKRKFLVSILVIISLLAVFLLYRNTTLFDKNTDLSDLEFAGLSIHSDDKQVAHDYPDFYMTKKGKFKDFYYEDENYFVVASDKSTKKVVYIENNQLIKELNLKTNKNIGIGSTKEEVISEYGDKYKKMNSDKYGKVMLYTDKNKHINLAFSLNDKEKVSVVVVYDYKTYDYQW</sequence>
<comment type="caution">
    <text evidence="1">The sequence shown here is derived from an EMBL/GenBank/DDBJ whole genome shotgun (WGS) entry which is preliminary data.</text>
</comment>
<gene>
    <name evidence="1" type="ORF">HCJ38_14330</name>
</gene>
<evidence type="ECO:0000313" key="2">
    <source>
        <dbReference type="Proteomes" id="UP000561617"/>
    </source>
</evidence>
<proteinExistence type="predicted"/>